<evidence type="ECO:0000256" key="2">
    <source>
        <dbReference type="ARBA" id="ARBA00023015"/>
    </source>
</evidence>
<dbReference type="PANTHER" id="PTHR31190">
    <property type="entry name" value="DNA-BINDING DOMAIN"/>
    <property type="match status" value="1"/>
</dbReference>
<dbReference type="AlphaFoldDB" id="A0A8J5CEP0"/>
<organism evidence="8 9">
    <name type="scientific">Zingiber officinale</name>
    <name type="common">Ginger</name>
    <name type="synonym">Amomum zingiber</name>
    <dbReference type="NCBI Taxonomy" id="94328"/>
    <lineage>
        <taxon>Eukaryota</taxon>
        <taxon>Viridiplantae</taxon>
        <taxon>Streptophyta</taxon>
        <taxon>Embryophyta</taxon>
        <taxon>Tracheophyta</taxon>
        <taxon>Spermatophyta</taxon>
        <taxon>Magnoliopsida</taxon>
        <taxon>Liliopsida</taxon>
        <taxon>Zingiberales</taxon>
        <taxon>Zingiberaceae</taxon>
        <taxon>Zingiber</taxon>
    </lineage>
</organism>
<dbReference type="InterPro" id="IPR001471">
    <property type="entry name" value="AP2/ERF_dom"/>
</dbReference>
<evidence type="ECO:0000256" key="6">
    <source>
        <dbReference type="SAM" id="MobiDB-lite"/>
    </source>
</evidence>
<evidence type="ECO:0000256" key="5">
    <source>
        <dbReference type="ARBA" id="ARBA00023242"/>
    </source>
</evidence>
<name>A0A8J5CEP0_ZINOF</name>
<proteinExistence type="predicted"/>
<protein>
    <recommendedName>
        <fullName evidence="7">AP2/ERF domain-containing protein</fullName>
    </recommendedName>
</protein>
<feature type="compositionally biased region" description="Low complexity" evidence="6">
    <location>
        <begin position="1"/>
        <end position="20"/>
    </location>
</feature>
<keyword evidence="2" id="KW-0805">Transcription regulation</keyword>
<comment type="caution">
    <text evidence="8">The sequence shown here is derived from an EMBL/GenBank/DDBJ whole genome shotgun (WGS) entry which is preliminary data.</text>
</comment>
<comment type="subcellular location">
    <subcellularLocation>
        <location evidence="1">Nucleus</location>
    </subcellularLocation>
</comment>
<evidence type="ECO:0000256" key="4">
    <source>
        <dbReference type="ARBA" id="ARBA00023163"/>
    </source>
</evidence>
<dbReference type="EMBL" id="JACMSC010000020">
    <property type="protein sequence ID" value="KAG6472704.1"/>
    <property type="molecule type" value="Genomic_DNA"/>
</dbReference>
<dbReference type="CDD" id="cd00018">
    <property type="entry name" value="AP2"/>
    <property type="match status" value="1"/>
</dbReference>
<dbReference type="PANTHER" id="PTHR31190:SF72">
    <property type="entry name" value="AP2 DOMAIN CONTAINING PROTEIN, EXPRESSED"/>
    <property type="match status" value="1"/>
</dbReference>
<keyword evidence="9" id="KW-1185">Reference proteome</keyword>
<evidence type="ECO:0000313" key="9">
    <source>
        <dbReference type="Proteomes" id="UP000734854"/>
    </source>
</evidence>
<dbReference type="FunFam" id="3.30.730.10:FF:000001">
    <property type="entry name" value="Ethylene-responsive transcription factor 2"/>
    <property type="match status" value="1"/>
</dbReference>
<dbReference type="GO" id="GO:0009873">
    <property type="term" value="P:ethylene-activated signaling pathway"/>
    <property type="evidence" value="ECO:0007669"/>
    <property type="project" value="InterPro"/>
</dbReference>
<keyword evidence="4" id="KW-0804">Transcription</keyword>
<gene>
    <name evidence="8" type="ORF">ZIOFF_070181</name>
</gene>
<accession>A0A8J5CEP0</accession>
<evidence type="ECO:0000259" key="7">
    <source>
        <dbReference type="PROSITE" id="PS51032"/>
    </source>
</evidence>
<feature type="region of interest" description="Disordered" evidence="6">
    <location>
        <begin position="1"/>
        <end position="26"/>
    </location>
</feature>
<dbReference type="Proteomes" id="UP000734854">
    <property type="component" value="Unassembled WGS sequence"/>
</dbReference>
<dbReference type="Pfam" id="PF00847">
    <property type="entry name" value="AP2"/>
    <property type="match status" value="1"/>
</dbReference>
<sequence length="223" mass="24360">MDSEFSSESSSCPSFESFPPGKSLPLDVHDSNEMVLFEMIAESGGEGGVRGPEEAESRRRRGERPPPRSGGGGGVLGYRGVRKRPWGKFAAEIRDSTRNGIRVWLGTFDTAEAAAMAYDQAALSMRGQLAVLNFPIERVQESIQQLGWGKGGGGGGGGDSLVMALKKKHSLRRRRISRKSKAAQNVLELEDLGVDYLEELLRLSELEPLSPSNRLNFHSRNLC</sequence>
<dbReference type="GO" id="GO:0005634">
    <property type="term" value="C:nucleus"/>
    <property type="evidence" value="ECO:0007669"/>
    <property type="project" value="UniProtKB-SubCell"/>
</dbReference>
<evidence type="ECO:0000256" key="1">
    <source>
        <dbReference type="ARBA" id="ARBA00004123"/>
    </source>
</evidence>
<dbReference type="GO" id="GO:0003700">
    <property type="term" value="F:DNA-binding transcription factor activity"/>
    <property type="evidence" value="ECO:0007669"/>
    <property type="project" value="InterPro"/>
</dbReference>
<evidence type="ECO:0000313" key="8">
    <source>
        <dbReference type="EMBL" id="KAG6472704.1"/>
    </source>
</evidence>
<reference evidence="8 9" key="1">
    <citation type="submission" date="2020-08" db="EMBL/GenBank/DDBJ databases">
        <title>Plant Genome Project.</title>
        <authorList>
            <person name="Zhang R.-G."/>
        </authorList>
    </citation>
    <scope>NUCLEOTIDE SEQUENCE [LARGE SCALE GENOMIC DNA]</scope>
    <source>
        <tissue evidence="8">Rhizome</tissue>
    </source>
</reference>
<feature type="domain" description="AP2/ERF" evidence="7">
    <location>
        <begin position="77"/>
        <end position="135"/>
    </location>
</feature>
<dbReference type="GO" id="GO:0003677">
    <property type="term" value="F:DNA binding"/>
    <property type="evidence" value="ECO:0007669"/>
    <property type="project" value="UniProtKB-KW"/>
</dbReference>
<dbReference type="SMART" id="SM00380">
    <property type="entry name" value="AP2"/>
    <property type="match status" value="1"/>
</dbReference>
<keyword evidence="5" id="KW-0539">Nucleus</keyword>
<keyword evidence="3" id="KW-0238">DNA-binding</keyword>
<dbReference type="InterPro" id="IPR044808">
    <property type="entry name" value="ERF_plant"/>
</dbReference>
<dbReference type="PROSITE" id="PS51032">
    <property type="entry name" value="AP2_ERF"/>
    <property type="match status" value="1"/>
</dbReference>
<feature type="region of interest" description="Disordered" evidence="6">
    <location>
        <begin position="39"/>
        <end position="77"/>
    </location>
</feature>
<evidence type="ECO:0000256" key="3">
    <source>
        <dbReference type="ARBA" id="ARBA00023125"/>
    </source>
</evidence>